<dbReference type="SMART" id="SM00304">
    <property type="entry name" value="HAMP"/>
    <property type="match status" value="1"/>
</dbReference>
<dbReference type="SMART" id="SM00331">
    <property type="entry name" value="PP2C_SIG"/>
    <property type="match status" value="1"/>
</dbReference>
<dbReference type="GO" id="GO:0007165">
    <property type="term" value="P:signal transduction"/>
    <property type="evidence" value="ECO:0007669"/>
    <property type="project" value="InterPro"/>
</dbReference>
<feature type="domain" description="HAMP" evidence="3">
    <location>
        <begin position="674"/>
        <end position="726"/>
    </location>
</feature>
<evidence type="ECO:0000256" key="2">
    <source>
        <dbReference type="SAM" id="Phobius"/>
    </source>
</evidence>
<evidence type="ECO:0000256" key="1">
    <source>
        <dbReference type="ARBA" id="ARBA00022801"/>
    </source>
</evidence>
<accession>A0A367ZV75</accession>
<feature type="transmembrane region" description="Helical" evidence="2">
    <location>
        <begin position="299"/>
        <end position="317"/>
    </location>
</feature>
<dbReference type="Proteomes" id="UP000252355">
    <property type="component" value="Unassembled WGS sequence"/>
</dbReference>
<evidence type="ECO:0000313" key="5">
    <source>
        <dbReference type="Proteomes" id="UP000252355"/>
    </source>
</evidence>
<dbReference type="Pfam" id="PF00672">
    <property type="entry name" value="HAMP"/>
    <property type="match status" value="1"/>
</dbReference>
<dbReference type="InterPro" id="IPR003660">
    <property type="entry name" value="HAMP_dom"/>
</dbReference>
<proteinExistence type="predicted"/>
<comment type="caution">
    <text evidence="4">The sequence shown here is derived from an EMBL/GenBank/DDBJ whole genome shotgun (WGS) entry which is preliminary data.</text>
</comment>
<dbReference type="AlphaFoldDB" id="A0A367ZV75"/>
<dbReference type="CDD" id="cd06225">
    <property type="entry name" value="HAMP"/>
    <property type="match status" value="1"/>
</dbReference>
<dbReference type="Gene3D" id="3.60.40.10">
    <property type="entry name" value="PPM-type phosphatase domain"/>
    <property type="match status" value="1"/>
</dbReference>
<dbReference type="SUPFAM" id="SSF158472">
    <property type="entry name" value="HAMP domain-like"/>
    <property type="match status" value="1"/>
</dbReference>
<dbReference type="Gene3D" id="6.10.340.10">
    <property type="match status" value="1"/>
</dbReference>
<feature type="transmembrane region" description="Helical" evidence="2">
    <location>
        <begin position="337"/>
        <end position="357"/>
    </location>
</feature>
<dbReference type="InterPro" id="IPR001932">
    <property type="entry name" value="PPM-type_phosphatase-like_dom"/>
</dbReference>
<protein>
    <submittedName>
        <fullName evidence="4">Serine phosphatase RsbU, regulator of sigma subunit</fullName>
    </submittedName>
</protein>
<dbReference type="GO" id="GO:0016020">
    <property type="term" value="C:membrane"/>
    <property type="evidence" value="ECO:0007669"/>
    <property type="project" value="InterPro"/>
</dbReference>
<feature type="transmembrane region" description="Helical" evidence="2">
    <location>
        <begin position="6"/>
        <end position="29"/>
    </location>
</feature>
<dbReference type="PROSITE" id="PS50885">
    <property type="entry name" value="HAMP"/>
    <property type="match status" value="1"/>
</dbReference>
<gene>
    <name evidence="4" type="ORF">OZSIB_0753</name>
</gene>
<keyword evidence="2" id="KW-0472">Membrane</keyword>
<dbReference type="PANTHER" id="PTHR43156">
    <property type="entry name" value="STAGE II SPORULATION PROTEIN E-RELATED"/>
    <property type="match status" value="1"/>
</dbReference>
<keyword evidence="1" id="KW-0378">Hydrolase</keyword>
<evidence type="ECO:0000313" key="4">
    <source>
        <dbReference type="EMBL" id="RCK81619.1"/>
    </source>
</evidence>
<evidence type="ECO:0000259" key="3">
    <source>
        <dbReference type="PROSITE" id="PS50885"/>
    </source>
</evidence>
<sequence>MSRPSRLAWMGSSLVFFALPAWLLAYWAGQHWDIRLQARHAQARQALEQALGQVTQWPSTDAYLELVLKNVQDVWRHLGASATEQARFHRMVKRLKRRFSPYLEFVFLDGHGQCMATLSDTAPPRALLRKFWDAYRESRRGDMRSLSISWKMFQAYFGPLLHAKDVEPGSFRLANFHFQRARIWFSEPCAHGMFFIFTHERPEWYYLGLRDQILRYNRRHRSLQLALYHLDPQLASYQVLPPLAEMDTIHTIISDLDRRHLSQATLDHRIWMQRPWGQSGRVLATTPIPDASDVQRERAWVLLGLSMAFGLLTWWSAALTFDQHRRFFSLRLQVVMVFVYIVGIPLLIMAIAATDYLQALRANLERQLGSEVAEGLRTYDRQFPGVLGLLRNTIQKRILISSSRQAEWPAPVVRRLSRFGRHYLTSTIVLFDQAGTITVPEGLVLKDRQALKLFIPVYVAILRSLQTNQPVDIRQDTKTTAGQMVAGLAGVDLTEFYAEALKTVGQLRTIKAGTKAAVQGIFAVRDRTGHPTHLAVLQWHGPNLQRVYHRQALLSLSRRLPGIVPVALSRISVERHEFDPARDIPGRFRWARELRRLYPVFLSAGGMVQQQVLWQGAKRLVVMVPGEQTSDYLLVAVVPLHGVEAEIARVARLFRLASLALLTMALAVSRFIARKVLEPVSLLAIGVQALTEKNYRHRVPILEQNELGLLTATFNRMTESLEEVSLGQQVQEQLFPHGILRLGEYAVHGISRTATGVGGDYFEYLTVQDRFLMVLVGDATGHGIPAALVMAMAKAAVLQTIALPEPSGKAVLETLNRTLFLGLNRKRLMTAAVLWVDTQTHQIEFWNGGHPFPIKRTSDGRMQMIEAGGSPLGLRLKILLSPGRTTLEPGERIFLYTDGPVEALVEQPPRTNFDAFQDFVASRPPLPLELAANDILDHHPHVLSEQPLPDDFTIVILERESSSRPASLSDGP</sequence>
<dbReference type="InterPro" id="IPR036457">
    <property type="entry name" value="PPM-type-like_dom_sf"/>
</dbReference>
<organism evidence="4 5">
    <name type="scientific">Candidatus Ozemobacter sibiricus</name>
    <dbReference type="NCBI Taxonomy" id="2268124"/>
    <lineage>
        <taxon>Bacteria</taxon>
        <taxon>Candidatus Ozemobacteria</taxon>
        <taxon>Candidatus Ozemobacterales</taxon>
        <taxon>Candidatus Ozemobacteraceae</taxon>
        <taxon>Candidatus Ozemobacter</taxon>
    </lineage>
</organism>
<dbReference type="GO" id="GO:0016791">
    <property type="term" value="F:phosphatase activity"/>
    <property type="evidence" value="ECO:0007669"/>
    <property type="project" value="TreeGrafter"/>
</dbReference>
<keyword evidence="2" id="KW-1133">Transmembrane helix</keyword>
<keyword evidence="2" id="KW-0812">Transmembrane</keyword>
<dbReference type="EMBL" id="QOQW01000001">
    <property type="protein sequence ID" value="RCK81619.1"/>
    <property type="molecule type" value="Genomic_DNA"/>
</dbReference>
<reference evidence="4 5" key="1">
    <citation type="submission" date="2018-05" db="EMBL/GenBank/DDBJ databases">
        <title>A metagenomic window into the 2 km-deep terrestrial subsurface aquifer revealed taxonomically and functionally diverse microbial community comprising novel uncultured bacterial lineages.</title>
        <authorList>
            <person name="Kadnikov V.V."/>
            <person name="Mardanov A.V."/>
            <person name="Beletsky A.V."/>
            <person name="Banks D."/>
            <person name="Pimenov N.V."/>
            <person name="Frank Y.A."/>
            <person name="Karnachuk O.V."/>
            <person name="Ravin N.V."/>
        </authorList>
    </citation>
    <scope>NUCLEOTIDE SEQUENCE [LARGE SCALE GENOMIC DNA]</scope>
    <source>
        <strain evidence="4">BY5</strain>
    </source>
</reference>
<dbReference type="PANTHER" id="PTHR43156:SF2">
    <property type="entry name" value="STAGE II SPORULATION PROTEIN E"/>
    <property type="match status" value="1"/>
</dbReference>
<dbReference type="InterPro" id="IPR052016">
    <property type="entry name" value="Bact_Sigma-Reg"/>
</dbReference>
<name>A0A367ZV75_9BACT</name>
<dbReference type="Pfam" id="PF07228">
    <property type="entry name" value="SpoIIE"/>
    <property type="match status" value="1"/>
</dbReference>